<organism evidence="2 3">
    <name type="scientific">Autumnicola psychrophila</name>
    <dbReference type="NCBI Taxonomy" id="3075592"/>
    <lineage>
        <taxon>Bacteria</taxon>
        <taxon>Pseudomonadati</taxon>
        <taxon>Bacteroidota</taxon>
        <taxon>Flavobacteriia</taxon>
        <taxon>Flavobacteriales</taxon>
        <taxon>Flavobacteriaceae</taxon>
        <taxon>Autumnicola</taxon>
    </lineage>
</organism>
<dbReference type="SUPFAM" id="SSF81853">
    <property type="entry name" value="Family 10 polysaccharide lyase"/>
    <property type="match status" value="1"/>
</dbReference>
<reference evidence="2 3" key="1">
    <citation type="submission" date="2023-09" db="EMBL/GenBank/DDBJ databases">
        <authorList>
            <person name="Rey-Velasco X."/>
        </authorList>
    </citation>
    <scope>NUCLEOTIDE SEQUENCE [LARGE SCALE GENOMIC DNA]</scope>
    <source>
        <strain evidence="2 3">F225</strain>
    </source>
</reference>
<keyword evidence="2" id="KW-0456">Lyase</keyword>
<dbReference type="RefSeq" id="WP_311499411.1">
    <property type="nucleotide sequence ID" value="NZ_JAVRHN010000004.1"/>
</dbReference>
<dbReference type="Gene3D" id="1.50.10.20">
    <property type="match status" value="1"/>
</dbReference>
<accession>A0ABU3DQL2</accession>
<evidence type="ECO:0000256" key="1">
    <source>
        <dbReference type="SAM" id="SignalP"/>
    </source>
</evidence>
<dbReference type="EMBL" id="JAVRHN010000004">
    <property type="protein sequence ID" value="MDT0686006.1"/>
    <property type="molecule type" value="Genomic_DNA"/>
</dbReference>
<protein>
    <submittedName>
        <fullName evidence="2">Pectate lyase</fullName>
    </submittedName>
</protein>
<proteinExistence type="predicted"/>
<gene>
    <name evidence="2" type="ORF">RM541_06500</name>
</gene>
<dbReference type="Proteomes" id="UP001253848">
    <property type="component" value="Unassembled WGS sequence"/>
</dbReference>
<comment type="caution">
    <text evidence="2">The sequence shown here is derived from an EMBL/GenBank/DDBJ whole genome shotgun (WGS) entry which is preliminary data.</text>
</comment>
<keyword evidence="1" id="KW-0732">Signal</keyword>
<dbReference type="GO" id="GO:0016829">
    <property type="term" value="F:lyase activity"/>
    <property type="evidence" value="ECO:0007669"/>
    <property type="project" value="UniProtKB-KW"/>
</dbReference>
<dbReference type="InterPro" id="IPR012669">
    <property type="entry name" value="Pectate_lyase"/>
</dbReference>
<evidence type="ECO:0000313" key="3">
    <source>
        <dbReference type="Proteomes" id="UP001253848"/>
    </source>
</evidence>
<feature type="chain" id="PRO_5045764144" evidence="1">
    <location>
        <begin position="21"/>
        <end position="534"/>
    </location>
</feature>
<feature type="signal peptide" evidence="1">
    <location>
        <begin position="1"/>
        <end position="20"/>
    </location>
</feature>
<keyword evidence="3" id="KW-1185">Reference proteome</keyword>
<dbReference type="Pfam" id="PF09492">
    <property type="entry name" value="Pec_lyase"/>
    <property type="match status" value="1"/>
</dbReference>
<name>A0ABU3DQL2_9FLAO</name>
<evidence type="ECO:0000313" key="2">
    <source>
        <dbReference type="EMBL" id="MDT0686006.1"/>
    </source>
</evidence>
<sequence>MKKRRIIGLFFALLPVLIFAQGEAKARKAMLHATKYMVENVSTNGGYVWYYTPDLSRRWGEMEAYNTMIWVQGPGTVSMGQTFINAYITTGNEYYYKAAEKAAAALIWGQSSAGGWNYMIDFGGDRSFKNWYSTIGKNAWRLEEFQHYYGNDTYDDDVTSSAARFLLKMYLTKLDPKYKPALDKAIDLVIKSQYSIGSWPQRFPLRYDFNKNGNPDYSSYSTFNDDVIWENVNFLIQYYITLGEEYFLDHIMRGMNFYIISQQRNGAWGQQYNMQMEPDGARTYEPKALLPGTTYSNALLLLKFYEYTGNRKFLNGVPDAIQWLEKVKLPKSQTDNGRYTHSTFVELDTDKPIYVHREGSNNIYGRYYVDYTDEDLLSHYRGKMTIRLENLKKEYNHISGLTPEEVTRNSPLKPMKYEGSTTPQSYFFEIWGSKSSIPEKEKVKEIINSLDIENRWLVKNAMISNPFIGDGENKELTKKFASTFVGDNRDTSPYRDESDKLYISSAEYIKNMTILIGYINSFSNEKGGMTANVE</sequence>